<dbReference type="eggNOG" id="COG0068">
    <property type="taxonomic scope" value="Bacteria"/>
</dbReference>
<dbReference type="STRING" id="709032.Sulku_2049"/>
<dbReference type="HOGENOM" id="CLU_031615_0_0_7"/>
<dbReference type="PANTHER" id="PTHR42959:SF1">
    <property type="entry name" value="CARBAMOYLTRANSFERASE HYPF"/>
    <property type="match status" value="1"/>
</dbReference>
<dbReference type="Gene3D" id="3.30.420.40">
    <property type="match status" value="1"/>
</dbReference>
<dbReference type="Gene3D" id="3.90.870.50">
    <property type="match status" value="1"/>
</dbReference>
<dbReference type="AlphaFoldDB" id="E4U2U5"/>
<name>E4U2U5_SULKY</name>
<dbReference type="GO" id="GO:0008270">
    <property type="term" value="F:zinc ion binding"/>
    <property type="evidence" value="ECO:0007669"/>
    <property type="project" value="InterPro"/>
</dbReference>
<dbReference type="InterPro" id="IPR011125">
    <property type="entry name" value="Znf_HypF"/>
</dbReference>
<dbReference type="InterPro" id="IPR051060">
    <property type="entry name" value="Carbamoyltrans_HypF-like"/>
</dbReference>
<protein>
    <recommendedName>
        <fullName evidence="1">Zinc finger HypF-type domain-containing protein</fullName>
    </recommendedName>
</protein>
<feature type="domain" description="Zinc finger HypF-type" evidence="1">
    <location>
        <begin position="96"/>
        <end position="128"/>
    </location>
</feature>
<dbReference type="GO" id="GO:0016743">
    <property type="term" value="F:carboxyl- or carbamoyltransferase activity"/>
    <property type="evidence" value="ECO:0007669"/>
    <property type="project" value="TreeGrafter"/>
</dbReference>
<evidence type="ECO:0000313" key="3">
    <source>
        <dbReference type="Proteomes" id="UP000008721"/>
    </source>
</evidence>
<organism evidence="2 3">
    <name type="scientific">Sulfuricurvum kujiense (strain ATCC BAA-921 / DSM 16994 / JCM 11577 / YK-1)</name>
    <dbReference type="NCBI Taxonomy" id="709032"/>
    <lineage>
        <taxon>Bacteria</taxon>
        <taxon>Pseudomonadati</taxon>
        <taxon>Campylobacterota</taxon>
        <taxon>Epsilonproteobacteria</taxon>
        <taxon>Campylobacterales</taxon>
        <taxon>Sulfurimonadaceae</taxon>
        <taxon>Sulfuricurvum</taxon>
    </lineage>
</organism>
<evidence type="ECO:0000313" key="2">
    <source>
        <dbReference type="EMBL" id="ADR34709.1"/>
    </source>
</evidence>
<dbReference type="KEGG" id="sku:Sulku_2049"/>
<reference evidence="2 3" key="1">
    <citation type="journal article" date="2012" name="Stand. Genomic Sci.">
        <title>Complete genome sequence of the sulfur compounds oxidizing chemolithoautotroph Sulfuricurvum kujiense type strain (YK-1(T)).</title>
        <authorList>
            <person name="Han C."/>
            <person name="Kotsyurbenko O."/>
            <person name="Chertkov O."/>
            <person name="Held B."/>
            <person name="Lapidus A."/>
            <person name="Nolan M."/>
            <person name="Lucas S."/>
            <person name="Hammon N."/>
            <person name="Deshpande S."/>
            <person name="Cheng J.F."/>
            <person name="Tapia R."/>
            <person name="Goodwin L.A."/>
            <person name="Pitluck S."/>
            <person name="Liolios K."/>
            <person name="Pagani I."/>
            <person name="Ivanova N."/>
            <person name="Mavromatis K."/>
            <person name="Mikhailova N."/>
            <person name="Pati A."/>
            <person name="Chen A."/>
            <person name="Palaniappan K."/>
            <person name="Land M."/>
            <person name="Hauser L."/>
            <person name="Chang Y.J."/>
            <person name="Jeffries C.D."/>
            <person name="Brambilla E.M."/>
            <person name="Rohde M."/>
            <person name="Spring S."/>
            <person name="Sikorski J."/>
            <person name="Goker M."/>
            <person name="Woyke T."/>
            <person name="Bristow J."/>
            <person name="Eisen J.A."/>
            <person name="Markowitz V."/>
            <person name="Hugenholtz P."/>
            <person name="Kyrpides N.C."/>
            <person name="Klenk H.P."/>
            <person name="Detter J.C."/>
        </authorList>
    </citation>
    <scope>NUCLEOTIDE SEQUENCE [LARGE SCALE GENOMIC DNA]</scope>
    <source>
        <strain evidence="3">ATCC BAA-921 / DSM 16994 / JCM 11577 / YK-1</strain>
    </source>
</reference>
<proteinExistence type="predicted"/>
<evidence type="ECO:0000259" key="1">
    <source>
        <dbReference type="Pfam" id="PF07503"/>
    </source>
</evidence>
<dbReference type="GO" id="GO:0051604">
    <property type="term" value="P:protein maturation"/>
    <property type="evidence" value="ECO:0007669"/>
    <property type="project" value="TreeGrafter"/>
</dbReference>
<accession>E4U2U5</accession>
<dbReference type="PANTHER" id="PTHR42959">
    <property type="entry name" value="CARBAMOYLTRANSFERASE"/>
    <property type="match status" value="1"/>
</dbReference>
<gene>
    <name evidence="2" type="ordered locus">Sulku_2049</name>
</gene>
<sequence length="640" mass="72037">MAFTLEVMTSFSQPTIKNYLIATIRSFGIKAVVHQKKNKIICAFESSHEKLQECLETIASTLPASCFMTQSQHYDVEGEPEGIPDFEVEYPSALGLCPTCQKEMFDPSSRRYYYPFTQCAHCGGQYAFFEHYPFERSNTALKYVKPCENCEDESHTLGRREKQVLNSCHTCGIPVRLIHKDKERYANDAGSFRTMFEVAAKALRDGKTLLMKTTMGYRLFQRSDKPSPASVLMLVNASKITDYCSLINDEFNALLSIERPVLHVALKDQALIDTFGSTMDVKYPDEGFSILLAKELTLLELDYIVYEVVDTPYDADFVMDYDLNINHQSDMRLFINKEVRFIASGERVAFPSRLPYGTDTLSIAHGLVGIKDNKGMLFDQMDRFSSASTLKVNQLETEMPAVESANFHTIAEDEASFMSVIAEHNKFGTKAVGAYFQGEPSFLYYDGKKVIRVVPPKRFEGSGIIESMRGLREGSDRLIANIETNHPELYHVLVQIEQNNLSLFEATAMILGLREVSFEGVMKEGLKFIGKGGLQIDTKVADNRFNHVAFLSSIISYRLAGVDSVYLSYSIFESFGDYFSELLTEIKGKTKAEDIVLCGSYFAGQSLFSRLQRNLKSVSVLMNMSYPIGKENCVVGGVFL</sequence>
<keyword evidence="3" id="KW-1185">Reference proteome</keyword>
<dbReference type="RefSeq" id="WP_013460906.1">
    <property type="nucleotide sequence ID" value="NC_014762.1"/>
</dbReference>
<dbReference type="Pfam" id="PF07503">
    <property type="entry name" value="zf-HYPF"/>
    <property type="match status" value="1"/>
</dbReference>
<dbReference type="Proteomes" id="UP000008721">
    <property type="component" value="Chromosome"/>
</dbReference>
<dbReference type="OrthoDB" id="189895at2"/>
<dbReference type="EMBL" id="CP002355">
    <property type="protein sequence ID" value="ADR34709.1"/>
    <property type="molecule type" value="Genomic_DNA"/>
</dbReference>